<sequence>MPEILPNWHPAVVHFAVALPLLTFLFFIAASVRHRTGWAPALTTAARWSLCLGTVAALAAVLTGQGAMTTSTMDLAGHENVHIHLTWAYRTAAVLAVASLGAWLDRKRAVGAHPLLLLCVAGGMGLVAITGWYGAENVYRHGIGVQRLPDPAALDDHQGHAHHHHHDHDDPASPNGDPEADHRH</sequence>
<protein>
    <recommendedName>
        <fullName evidence="3">DUF2231 domain-containing protein</fullName>
    </recommendedName>
</protein>
<accession>A0A248K1X2</accession>
<feature type="transmembrane region" description="Helical" evidence="2">
    <location>
        <begin position="116"/>
        <end position="135"/>
    </location>
</feature>
<keyword evidence="2" id="KW-1133">Transmembrane helix</keyword>
<dbReference type="RefSeq" id="WP_088874858.1">
    <property type="nucleotide sequence ID" value="NZ_CP022112.1"/>
</dbReference>
<evidence type="ECO:0000313" key="4">
    <source>
        <dbReference type="EMBL" id="ASG24428.1"/>
    </source>
</evidence>
<gene>
    <name evidence="4" type="ORF">Y958_26475</name>
</gene>
<evidence type="ECO:0000313" key="5">
    <source>
        <dbReference type="Proteomes" id="UP000197153"/>
    </source>
</evidence>
<dbReference type="InterPro" id="IPR019251">
    <property type="entry name" value="DUF2231_TM"/>
</dbReference>
<reference evidence="4 5" key="1">
    <citation type="submission" date="2017-06" db="EMBL/GenBank/DDBJ databases">
        <title>Complete genome sequence of Nitrospirillum amazonense strain CBAmC, an endophytic nitrogen-fixing and plant growth-promoting bacterium, isolated from sugarcane.</title>
        <authorList>
            <person name="Schwab S."/>
            <person name="dos Santos Teixeira K.R."/>
            <person name="Simoes Araujo J.L."/>
            <person name="Soares Vidal M."/>
            <person name="Borges de Freitas H.R."/>
            <person name="Rivello Crivelaro A.L."/>
            <person name="Bueno de Camargo Nunes A."/>
            <person name="dos Santos C.M."/>
            <person name="Palmeira da Silva Rosa D."/>
            <person name="da Silva Padilha D."/>
            <person name="da Silva E."/>
            <person name="Araujo Terra L."/>
            <person name="Soares Mendes V."/>
            <person name="Farinelli L."/>
            <person name="Magalhaes Cruz L."/>
            <person name="Baldani J.I."/>
        </authorList>
    </citation>
    <scope>NUCLEOTIDE SEQUENCE [LARGE SCALE GENOMIC DNA]</scope>
    <source>
        <strain evidence="4 5">CBAmC</strain>
    </source>
</reference>
<name>A0A248K1X2_9PROT</name>
<keyword evidence="2" id="KW-0812">Transmembrane</keyword>
<feature type="transmembrane region" description="Helical" evidence="2">
    <location>
        <begin position="44"/>
        <end position="67"/>
    </location>
</feature>
<proteinExistence type="predicted"/>
<feature type="domain" description="DUF2231" evidence="3">
    <location>
        <begin position="9"/>
        <end position="146"/>
    </location>
</feature>
<feature type="transmembrane region" description="Helical" evidence="2">
    <location>
        <begin position="87"/>
        <end position="104"/>
    </location>
</feature>
<evidence type="ECO:0000259" key="3">
    <source>
        <dbReference type="Pfam" id="PF09990"/>
    </source>
</evidence>
<evidence type="ECO:0000256" key="2">
    <source>
        <dbReference type="SAM" id="Phobius"/>
    </source>
</evidence>
<organism evidence="4 5">
    <name type="scientific">Nitrospirillum viridazoti CBAmc</name>
    <dbReference type="NCBI Taxonomy" id="1441467"/>
    <lineage>
        <taxon>Bacteria</taxon>
        <taxon>Pseudomonadati</taxon>
        <taxon>Pseudomonadota</taxon>
        <taxon>Alphaproteobacteria</taxon>
        <taxon>Rhodospirillales</taxon>
        <taxon>Azospirillaceae</taxon>
        <taxon>Nitrospirillum</taxon>
        <taxon>Nitrospirillum viridazoti</taxon>
    </lineage>
</organism>
<dbReference type="AlphaFoldDB" id="A0A248K1X2"/>
<keyword evidence="2" id="KW-0472">Membrane</keyword>
<feature type="transmembrane region" description="Helical" evidence="2">
    <location>
        <begin position="12"/>
        <end position="32"/>
    </location>
</feature>
<keyword evidence="5" id="KW-1185">Reference proteome</keyword>
<feature type="region of interest" description="Disordered" evidence="1">
    <location>
        <begin position="150"/>
        <end position="184"/>
    </location>
</feature>
<dbReference type="EMBL" id="CP022112">
    <property type="protein sequence ID" value="ASG24428.1"/>
    <property type="molecule type" value="Genomic_DNA"/>
</dbReference>
<dbReference type="Pfam" id="PF09990">
    <property type="entry name" value="DUF2231"/>
    <property type="match status" value="1"/>
</dbReference>
<evidence type="ECO:0000256" key="1">
    <source>
        <dbReference type="SAM" id="MobiDB-lite"/>
    </source>
</evidence>
<dbReference type="KEGG" id="nao:Y958_26475"/>
<dbReference type="Proteomes" id="UP000197153">
    <property type="component" value="Chromosome 3"/>
</dbReference>